<dbReference type="InParanoid" id="Q0EW07"/>
<dbReference type="Proteomes" id="UP000005297">
    <property type="component" value="Unassembled WGS sequence"/>
</dbReference>
<evidence type="ECO:0000313" key="4">
    <source>
        <dbReference type="Proteomes" id="UP000005297"/>
    </source>
</evidence>
<protein>
    <submittedName>
        <fullName evidence="3">Protein tyrosine phosphatase</fullName>
    </submittedName>
</protein>
<dbReference type="AlphaFoldDB" id="Q0EW07"/>
<evidence type="ECO:0000259" key="2">
    <source>
        <dbReference type="SMART" id="SM00226"/>
    </source>
</evidence>
<comment type="caution">
    <text evidence="3">The sequence shown here is derived from an EMBL/GenBank/DDBJ whole genome shotgun (WGS) entry which is preliminary data.</text>
</comment>
<dbReference type="SUPFAM" id="SSF52788">
    <property type="entry name" value="Phosphotyrosine protein phosphatases I"/>
    <property type="match status" value="1"/>
</dbReference>
<organism evidence="3 4">
    <name type="scientific">Mariprofundus ferrooxydans PV-1</name>
    <dbReference type="NCBI Taxonomy" id="314345"/>
    <lineage>
        <taxon>Bacteria</taxon>
        <taxon>Pseudomonadati</taxon>
        <taxon>Pseudomonadota</taxon>
        <taxon>Candidatius Mariprofundia</taxon>
        <taxon>Mariprofundales</taxon>
        <taxon>Mariprofundaceae</taxon>
        <taxon>Mariprofundus</taxon>
    </lineage>
</organism>
<evidence type="ECO:0000313" key="3">
    <source>
        <dbReference type="EMBL" id="EAU53461.1"/>
    </source>
</evidence>
<evidence type="ECO:0000256" key="1">
    <source>
        <dbReference type="ARBA" id="ARBA00022849"/>
    </source>
</evidence>
<keyword evidence="4" id="KW-1185">Reference proteome</keyword>
<feature type="domain" description="Phosphotyrosine protein phosphatase I" evidence="2">
    <location>
        <begin position="1"/>
        <end position="119"/>
    </location>
</feature>
<dbReference type="InterPro" id="IPR023485">
    <property type="entry name" value="Ptyr_pPase"/>
</dbReference>
<dbReference type="STRING" id="314344.AL013_13335"/>
<dbReference type="InterPro" id="IPR036196">
    <property type="entry name" value="Ptyr_pPase_sf"/>
</dbReference>
<accession>Q0EW07</accession>
<reference evidence="3 4" key="1">
    <citation type="submission" date="2006-09" db="EMBL/GenBank/DDBJ databases">
        <authorList>
            <person name="Emerson D."/>
            <person name="Ferriera S."/>
            <person name="Johnson J."/>
            <person name="Kravitz S."/>
            <person name="Halpern A."/>
            <person name="Remington K."/>
            <person name="Beeson K."/>
            <person name="Tran B."/>
            <person name="Rogers Y.-H."/>
            <person name="Friedman R."/>
            <person name="Venter J.C."/>
        </authorList>
    </citation>
    <scope>NUCLEOTIDE SEQUENCE [LARGE SCALE GENOMIC DNA]</scope>
    <source>
        <strain evidence="3 4">PV-1</strain>
    </source>
</reference>
<gene>
    <name evidence="3" type="ORF">SPV1_12962</name>
</gene>
<sequence>MAEYILRALGGDDLEVFSAGTDPRPVHPLTIRVLQEIHIDAGDAVSKGIDQFIGKDFDYIITVCDRTRDQCASFPGHHTPIHWGFDDPSAVEGDEENQLKAFRRVRGEIITRIRNWIAVANK</sequence>
<proteinExistence type="predicted"/>
<name>Q0EW07_9PROT</name>
<dbReference type="GO" id="GO:0046685">
    <property type="term" value="P:response to arsenic-containing substance"/>
    <property type="evidence" value="ECO:0007669"/>
    <property type="project" value="UniProtKB-KW"/>
</dbReference>
<dbReference type="EMBL" id="AATS01000023">
    <property type="protein sequence ID" value="EAU53461.1"/>
    <property type="molecule type" value="Genomic_DNA"/>
</dbReference>
<keyword evidence="1" id="KW-0059">Arsenical resistance</keyword>
<dbReference type="HOGENOM" id="CLU_071415_3_2_0"/>
<dbReference type="SMART" id="SM00226">
    <property type="entry name" value="LMWPc"/>
    <property type="match status" value="1"/>
</dbReference>
<dbReference type="eggNOG" id="COG0394">
    <property type="taxonomic scope" value="Bacteria"/>
</dbReference>
<dbReference type="PANTHER" id="PTHR43428">
    <property type="entry name" value="ARSENATE REDUCTASE"/>
    <property type="match status" value="1"/>
</dbReference>
<dbReference type="PANTHER" id="PTHR43428:SF1">
    <property type="entry name" value="ARSENATE REDUCTASE"/>
    <property type="match status" value="1"/>
</dbReference>
<dbReference type="Gene3D" id="3.40.50.2300">
    <property type="match status" value="1"/>
</dbReference>
<dbReference type="Pfam" id="PF01451">
    <property type="entry name" value="LMWPc"/>
    <property type="match status" value="1"/>
</dbReference>
<dbReference type="CDD" id="cd16345">
    <property type="entry name" value="LMWP_ArsC"/>
    <property type="match status" value="1"/>
</dbReference>